<reference evidence="2 3" key="1">
    <citation type="submission" date="2016-11" db="EMBL/GenBank/DDBJ databases">
        <title>The macronuclear genome of Stentor coeruleus: a giant cell with tiny introns.</title>
        <authorList>
            <person name="Slabodnick M."/>
            <person name="Ruby J.G."/>
            <person name="Reiff S.B."/>
            <person name="Swart E.C."/>
            <person name="Gosai S."/>
            <person name="Prabakaran S."/>
            <person name="Witkowska E."/>
            <person name="Larue G.E."/>
            <person name="Fisher S."/>
            <person name="Freeman R.M."/>
            <person name="Gunawardena J."/>
            <person name="Chu W."/>
            <person name="Stover N.A."/>
            <person name="Gregory B.D."/>
            <person name="Nowacki M."/>
            <person name="Derisi J."/>
            <person name="Roy S.W."/>
            <person name="Marshall W.F."/>
            <person name="Sood P."/>
        </authorList>
    </citation>
    <scope>NUCLEOTIDE SEQUENCE [LARGE SCALE GENOMIC DNA]</scope>
    <source>
        <strain evidence="2">WM001</strain>
    </source>
</reference>
<keyword evidence="1" id="KW-0472">Membrane</keyword>
<organism evidence="2 3">
    <name type="scientific">Stentor coeruleus</name>
    <dbReference type="NCBI Taxonomy" id="5963"/>
    <lineage>
        <taxon>Eukaryota</taxon>
        <taxon>Sar</taxon>
        <taxon>Alveolata</taxon>
        <taxon>Ciliophora</taxon>
        <taxon>Postciliodesmatophora</taxon>
        <taxon>Heterotrichea</taxon>
        <taxon>Heterotrichida</taxon>
        <taxon>Stentoridae</taxon>
        <taxon>Stentor</taxon>
    </lineage>
</organism>
<dbReference type="Proteomes" id="UP000187209">
    <property type="component" value="Unassembled WGS sequence"/>
</dbReference>
<keyword evidence="1" id="KW-1133">Transmembrane helix</keyword>
<accession>A0A1R2BRA2</accession>
<protein>
    <submittedName>
        <fullName evidence="2">Uncharacterized protein</fullName>
    </submittedName>
</protein>
<dbReference type="AlphaFoldDB" id="A0A1R2BRA2"/>
<sequence length="733" mass="86199">MEDIKNIHSAIDSYHLSSYNPSKTISSIGKPLIGKTSFLMSMFKNKHPKIQMKNSDICTSNFKIIEYEDFDILDFDYFSTSESDYFSDVFILSSAFSLSKTILYHITHSDMVQMNYKHQFAYKFYYSSWACLKFNNKMPEIILIIRDPYFEGPDALTFKLYQNLVEDFIKDVNIIISELIKNTVNFFNMFCPCQYEQHFNENYIFINSYYVVYRKNNLVSLGNEYVELKKFDSQWLFEETGFYDLVNILMLDLNEKQQKLGIIDKIINKHMQGEKNELSNELQDIINDDIKTHFKMSLPTKLFNDSKYNIFLKYRKEGDYPKIIRYSEMFKNAIKSLDGKLEEVLNKNLRKNKTHKLWEDYQKCINDKFAKDIESFDLISNISLYFQYNMALSFIYIFSLQSSNKASLSYLALEIILKAPNSQEAISENIESINRHINLFRYFINFDDNEFKFILRMLMPSSFNITECIAEIFSDIIDYTLNTDYKCKDVLLKQRELFDQTDNIMSIKEFIEIFADYIIVEDNKEQIIQLYIEKIQIVIEKLKKLHTFLLIEKNRHLIFCGKNIQIIQLSNTITVNHLEVLYKIIPTASYLFFGLLSTIVPHTIPGINIGIIIIGSFATLISSFYSLNRKIVKKKLQLSYKTNNNYIIDSCIIISECPFGSIKNIKNKVSSNGEKFEYTDLLIVEERSSFLNVVCFLVCVQKGESLMKIKRDLCIEFNNKNKDLNLSENAYNN</sequence>
<gene>
    <name evidence="2" type="ORF">SteCoe_20645</name>
</gene>
<feature type="transmembrane region" description="Helical" evidence="1">
    <location>
        <begin position="606"/>
        <end position="627"/>
    </location>
</feature>
<keyword evidence="3" id="KW-1185">Reference proteome</keyword>
<evidence type="ECO:0000256" key="1">
    <source>
        <dbReference type="SAM" id="Phobius"/>
    </source>
</evidence>
<evidence type="ECO:0000313" key="3">
    <source>
        <dbReference type="Proteomes" id="UP000187209"/>
    </source>
</evidence>
<keyword evidence="1" id="KW-0812">Transmembrane</keyword>
<comment type="caution">
    <text evidence="2">The sequence shown here is derived from an EMBL/GenBank/DDBJ whole genome shotgun (WGS) entry which is preliminary data.</text>
</comment>
<dbReference type="EMBL" id="MPUH01000475">
    <property type="protein sequence ID" value="OMJ79352.1"/>
    <property type="molecule type" value="Genomic_DNA"/>
</dbReference>
<proteinExistence type="predicted"/>
<evidence type="ECO:0000313" key="2">
    <source>
        <dbReference type="EMBL" id="OMJ79352.1"/>
    </source>
</evidence>
<name>A0A1R2BRA2_9CILI</name>